<evidence type="ECO:0000313" key="2">
    <source>
        <dbReference type="Proteomes" id="UP000324159"/>
    </source>
</evidence>
<name>A0A5D3WJW2_9BACT</name>
<dbReference type="Gene3D" id="2.60.320.10">
    <property type="entry name" value="N-utilization substance G protein NusG, insert domain"/>
    <property type="match status" value="1"/>
</dbReference>
<dbReference type="RefSeq" id="WP_148896228.1">
    <property type="nucleotide sequence ID" value="NZ_VNIB01000008.1"/>
</dbReference>
<comment type="caution">
    <text evidence="1">The sequence shown here is derived from an EMBL/GenBank/DDBJ whole genome shotgun (WGS) entry which is preliminary data.</text>
</comment>
<dbReference type="Proteomes" id="UP000324159">
    <property type="component" value="Unassembled WGS sequence"/>
</dbReference>
<evidence type="ECO:0000313" key="1">
    <source>
        <dbReference type="EMBL" id="TYO98157.1"/>
    </source>
</evidence>
<keyword evidence="2" id="KW-1185">Reference proteome</keyword>
<proteinExistence type="predicted"/>
<dbReference type="InterPro" id="IPR038690">
    <property type="entry name" value="NusG_2_sf"/>
</dbReference>
<organism evidence="1 2">
    <name type="scientific">Geothermobacter ehrlichii</name>
    <dbReference type="NCBI Taxonomy" id="213224"/>
    <lineage>
        <taxon>Bacteria</taxon>
        <taxon>Pseudomonadati</taxon>
        <taxon>Thermodesulfobacteriota</taxon>
        <taxon>Desulfuromonadia</taxon>
        <taxon>Desulfuromonadales</taxon>
        <taxon>Geothermobacteraceae</taxon>
        <taxon>Geothermobacter</taxon>
    </lineage>
</organism>
<dbReference type="Pfam" id="PF07009">
    <property type="entry name" value="NusG_II"/>
    <property type="match status" value="1"/>
</dbReference>
<sequence>MALKAVWARMTSLDRLVFAVLVTLALLLLLATLLLPSGRTVLVERDGRIVFRAPLDTPRQVSIDGPLGTTRLVLDGAGVRIAESPCPHKVCIGMGRIDRAGEWLACVPNHILVRVTGDGEAGERDYDLISR</sequence>
<protein>
    <submittedName>
        <fullName evidence="1">Uncharacterized protein</fullName>
    </submittedName>
</protein>
<dbReference type="EMBL" id="VNIB01000008">
    <property type="protein sequence ID" value="TYO98157.1"/>
    <property type="molecule type" value="Genomic_DNA"/>
</dbReference>
<dbReference type="OrthoDB" id="47603at2"/>
<accession>A0A5D3WJW2</accession>
<dbReference type="CDD" id="cd09910">
    <property type="entry name" value="NGN-insert_like"/>
    <property type="match status" value="1"/>
</dbReference>
<reference evidence="1 2" key="1">
    <citation type="submission" date="2019-07" db="EMBL/GenBank/DDBJ databases">
        <title>Genomic Encyclopedia of Type Strains, Phase IV (KMG-IV): sequencing the most valuable type-strain genomes for metagenomic binning, comparative biology and taxonomic classification.</title>
        <authorList>
            <person name="Goeker M."/>
        </authorList>
    </citation>
    <scope>NUCLEOTIDE SEQUENCE [LARGE SCALE GENOMIC DNA]</scope>
    <source>
        <strain evidence="1 2">SS015</strain>
    </source>
</reference>
<dbReference type="AlphaFoldDB" id="A0A5D3WJW2"/>
<gene>
    <name evidence="1" type="ORF">EDC39_10894</name>
</gene>